<name>A0AAD9T7C6_9HELO</name>
<dbReference type="GO" id="GO:0005886">
    <property type="term" value="C:plasma membrane"/>
    <property type="evidence" value="ECO:0007669"/>
    <property type="project" value="TreeGrafter"/>
</dbReference>
<evidence type="ECO:0000256" key="8">
    <source>
        <dbReference type="SAM" id="Phobius"/>
    </source>
</evidence>
<proteinExistence type="inferred from homology"/>
<gene>
    <name evidence="9" type="ORF">QTJ16_001118</name>
</gene>
<comment type="similarity">
    <text evidence="2">Belongs to the nucleobase:cation symporter-2 (NCS2) (TC 2.A.40) family. Azg-like subfamily.</text>
</comment>
<evidence type="ECO:0000256" key="4">
    <source>
        <dbReference type="ARBA" id="ARBA00022692"/>
    </source>
</evidence>
<protein>
    <recommendedName>
        <fullName evidence="11">Xanthine/uracil permease</fullName>
    </recommendedName>
</protein>
<evidence type="ECO:0000256" key="2">
    <source>
        <dbReference type="ARBA" id="ARBA00005697"/>
    </source>
</evidence>
<evidence type="ECO:0000313" key="10">
    <source>
        <dbReference type="Proteomes" id="UP001285354"/>
    </source>
</evidence>
<keyword evidence="10" id="KW-1185">Reference proteome</keyword>
<keyword evidence="4 8" id="KW-0812">Transmembrane</keyword>
<feature type="transmembrane region" description="Helical" evidence="8">
    <location>
        <begin position="28"/>
        <end position="51"/>
    </location>
</feature>
<feature type="transmembrane region" description="Helical" evidence="8">
    <location>
        <begin position="188"/>
        <end position="209"/>
    </location>
</feature>
<evidence type="ECO:0000313" key="9">
    <source>
        <dbReference type="EMBL" id="KAK2630298.1"/>
    </source>
</evidence>
<reference evidence="9" key="1">
    <citation type="submission" date="2023-06" db="EMBL/GenBank/DDBJ databases">
        <title>Draft genome of Marssonina rosae.</title>
        <authorList>
            <person name="Cheng Q."/>
        </authorList>
    </citation>
    <scope>NUCLEOTIDE SEQUENCE</scope>
    <source>
        <strain evidence="9">R4</strain>
    </source>
</reference>
<evidence type="ECO:0000256" key="5">
    <source>
        <dbReference type="ARBA" id="ARBA00022989"/>
    </source>
</evidence>
<feature type="transmembrane region" description="Helical" evidence="8">
    <location>
        <begin position="326"/>
        <end position="344"/>
    </location>
</feature>
<dbReference type="PANTHER" id="PTHR43337">
    <property type="entry name" value="XANTHINE/URACIL PERMEASE C887.17-RELATED"/>
    <property type="match status" value="1"/>
</dbReference>
<comment type="subcellular location">
    <subcellularLocation>
        <location evidence="1">Membrane</location>
        <topology evidence="1">Multi-pass membrane protein</topology>
    </subcellularLocation>
</comment>
<dbReference type="Pfam" id="PF00860">
    <property type="entry name" value="Xan_ur_permease"/>
    <property type="match status" value="1"/>
</dbReference>
<keyword evidence="6 8" id="KW-0472">Membrane</keyword>
<keyword evidence="5 8" id="KW-1133">Transmembrane helix</keyword>
<comment type="caution">
    <text evidence="9">The sequence shown here is derived from an EMBL/GenBank/DDBJ whole genome shotgun (WGS) entry which is preliminary data.</text>
</comment>
<dbReference type="GO" id="GO:0015854">
    <property type="term" value="P:guanine transport"/>
    <property type="evidence" value="ECO:0007669"/>
    <property type="project" value="TreeGrafter"/>
</dbReference>
<organism evidence="9 10">
    <name type="scientific">Diplocarpon rosae</name>
    <dbReference type="NCBI Taxonomy" id="946125"/>
    <lineage>
        <taxon>Eukaryota</taxon>
        <taxon>Fungi</taxon>
        <taxon>Dikarya</taxon>
        <taxon>Ascomycota</taxon>
        <taxon>Pezizomycotina</taxon>
        <taxon>Leotiomycetes</taxon>
        <taxon>Helotiales</taxon>
        <taxon>Drepanopezizaceae</taxon>
        <taxon>Diplocarpon</taxon>
    </lineage>
</organism>
<dbReference type="PROSITE" id="PS00572">
    <property type="entry name" value="GLYCOSYL_HYDROL_F1_1"/>
    <property type="match status" value="1"/>
</dbReference>
<dbReference type="AlphaFoldDB" id="A0AAD9T7C6"/>
<evidence type="ECO:0000256" key="3">
    <source>
        <dbReference type="ARBA" id="ARBA00022448"/>
    </source>
</evidence>
<sequence>MTDPTCADDILYNTCLIGVKRDLTTATAAIAGVGSIAFGFLTNLPVALAPGMGLNAYFTYQVVGYHGTGSVSYGLALTAVFIEGWIFVFLSLIGMRQWLVKVIPASVKVASGVGIGLFLTENGMSYSGIGMISGSSVTPTDLAGCPPQYLDSGHCSSHKMSSPTMWIGIMCGGVLTAFLMSYRVKSAIIIGIAVVSVLSWPRNTSFTIFPHNEDGDRMFAFFKQVVAFHPIENTFVAQDWNVGAAGGQFALALFTFLYVDIIDATATLYSMARFSGVVDPESGDFPRSTLAYCTDAVAISIGSLFGCSPVTAFIESGAGITEGGRTGLTAITTGVCFLISIFFAPIFASIPAWATGCTLILVGCMMMRQVTSVNWAYIGDALPAFVTIATMPLTYSVAYGLIAGLFTYTVLNGLIYITKVISKGRIQPPDADAAEYWTYKVGGSHPPWFIRAAQGHLWTSNSFENIETRSVGAETVASEKELVEGTAERVQSRGETI</sequence>
<dbReference type="PANTHER" id="PTHR43337:SF3">
    <property type="entry name" value="PURINE TRANSPORTER"/>
    <property type="match status" value="1"/>
</dbReference>
<dbReference type="InterPro" id="IPR045018">
    <property type="entry name" value="Azg-like"/>
</dbReference>
<feature type="transmembrane region" description="Helical" evidence="8">
    <location>
        <begin position="249"/>
        <end position="269"/>
    </location>
</feature>
<dbReference type="InterPro" id="IPR006043">
    <property type="entry name" value="NCS2"/>
</dbReference>
<dbReference type="GO" id="GO:0005345">
    <property type="term" value="F:purine nucleobase transmembrane transporter activity"/>
    <property type="evidence" value="ECO:0007669"/>
    <property type="project" value="TreeGrafter"/>
</dbReference>
<evidence type="ECO:0008006" key="11">
    <source>
        <dbReference type="Google" id="ProtNLM"/>
    </source>
</evidence>
<evidence type="ECO:0000256" key="7">
    <source>
        <dbReference type="PROSITE-ProRule" id="PRU10055"/>
    </source>
</evidence>
<evidence type="ECO:0000256" key="6">
    <source>
        <dbReference type="ARBA" id="ARBA00023136"/>
    </source>
</evidence>
<dbReference type="GO" id="GO:0015853">
    <property type="term" value="P:adenine transport"/>
    <property type="evidence" value="ECO:0007669"/>
    <property type="project" value="TreeGrafter"/>
</dbReference>
<feature type="transmembrane region" description="Helical" evidence="8">
    <location>
        <begin position="71"/>
        <end position="93"/>
    </location>
</feature>
<evidence type="ECO:0000256" key="1">
    <source>
        <dbReference type="ARBA" id="ARBA00004141"/>
    </source>
</evidence>
<dbReference type="EMBL" id="JAUBYV010000001">
    <property type="protein sequence ID" value="KAK2630298.1"/>
    <property type="molecule type" value="Genomic_DNA"/>
</dbReference>
<accession>A0AAD9T7C6</accession>
<feature type="transmembrane region" description="Helical" evidence="8">
    <location>
        <begin position="164"/>
        <end position="182"/>
    </location>
</feature>
<keyword evidence="3" id="KW-0813">Transport</keyword>
<feature type="transmembrane region" description="Helical" evidence="8">
    <location>
        <begin position="397"/>
        <end position="417"/>
    </location>
</feature>
<feature type="transmembrane region" description="Helical" evidence="8">
    <location>
        <begin position="289"/>
        <end position="314"/>
    </location>
</feature>
<feature type="active site" description="Nucleophile" evidence="7">
    <location>
        <position position="121"/>
    </location>
</feature>
<dbReference type="InterPro" id="IPR018120">
    <property type="entry name" value="Glyco_hydro_1_AS"/>
</dbReference>
<dbReference type="Proteomes" id="UP001285354">
    <property type="component" value="Unassembled WGS sequence"/>
</dbReference>